<proteinExistence type="inferred from homology"/>
<keyword evidence="5" id="KW-1133">Transmembrane helix</keyword>
<evidence type="ECO:0000256" key="5">
    <source>
        <dbReference type="SAM" id="Phobius"/>
    </source>
</evidence>
<dbReference type="EMBL" id="JAACJN010000021">
    <property type="protein sequence ID" value="KAF5389615.1"/>
    <property type="molecule type" value="Genomic_DNA"/>
</dbReference>
<reference evidence="7 8" key="1">
    <citation type="journal article" date="2020" name="ISME J.">
        <title>Uncovering the hidden diversity of litter-decomposition mechanisms in mushroom-forming fungi.</title>
        <authorList>
            <person name="Floudas D."/>
            <person name="Bentzer J."/>
            <person name="Ahren D."/>
            <person name="Johansson T."/>
            <person name="Persson P."/>
            <person name="Tunlid A."/>
        </authorList>
    </citation>
    <scope>NUCLEOTIDE SEQUENCE [LARGE SCALE GENOMIC DNA]</scope>
    <source>
        <strain evidence="7 8">CBS 406.79</strain>
    </source>
</reference>
<keyword evidence="5" id="KW-0472">Membrane</keyword>
<evidence type="ECO:0000259" key="6">
    <source>
        <dbReference type="Pfam" id="PF00724"/>
    </source>
</evidence>
<comment type="caution">
    <text evidence="7">The sequence shown here is derived from an EMBL/GenBank/DDBJ whole genome shotgun (WGS) entry which is preliminary data.</text>
</comment>
<keyword evidence="8" id="KW-1185">Reference proteome</keyword>
<dbReference type="OrthoDB" id="1663137at2759"/>
<protein>
    <recommendedName>
        <fullName evidence="6">NADH:flavin oxidoreductase/NADH oxidase N-terminal domain-containing protein</fullName>
    </recommendedName>
</protein>
<dbReference type="Proteomes" id="UP000518752">
    <property type="component" value="Unassembled WGS sequence"/>
</dbReference>
<dbReference type="Gene3D" id="3.20.20.70">
    <property type="entry name" value="Aldolase class I"/>
    <property type="match status" value="1"/>
</dbReference>
<keyword evidence="3" id="KW-0288">FMN</keyword>
<sequence length="512" mass="56949">MESIFDEQSLPCGRTVPNRLVKVAMYEHLASIFGGPPNDYHLALYSAWSEHNWGMIITGNVAVSPSHLTLGRDMVAPSVLKDSTVAPFAKLAGAIHANSSKCLAIMQLSHAGRQSSNFLGGRRPFASPLGPSALRFGPSDLFHRLLFQTPKAMSISDIDTVISDFVRGALLAVQSGFDGVQFHAAHGCKFSFHIKLFWLILPFLFLVADPGLRYFLQANIRTDDYSLKSLLLLKRIINGIREVVPQEFILGIKFNTTDYSILDKTRAKKDQEARALAHLHEIISWNVVDFIEISGGNYENTEFMLSATAVSSSNPRQAFFAHFSSKLKAELLKLPPSSHRLPLILLTGGLRSPAHLHAALSAKHTDLLGLGRTSVVAPNLPNILNEHIQSRKRGEAILSMGDDDLEPFKPEPHFSLPAFTKCWPWSLLWEYVPKASLIGAGTRMAWYIVVMRRLAEERMDLGRTKAPSDYSMGGLGAVFWMWIWFSPGLQYSGKFWILLMSIAMLVLFYGVL</sequence>
<dbReference type="PANTHER" id="PTHR43656">
    <property type="entry name" value="BINDING OXIDOREDUCTASE, PUTATIVE (AFU_ORTHOLOGUE AFUA_2G08260)-RELATED"/>
    <property type="match status" value="1"/>
</dbReference>
<dbReference type="InterPro" id="IPR013785">
    <property type="entry name" value="Aldolase_TIM"/>
</dbReference>
<dbReference type="InterPro" id="IPR001155">
    <property type="entry name" value="OxRdtase_FMN_N"/>
</dbReference>
<evidence type="ECO:0000313" key="8">
    <source>
        <dbReference type="Proteomes" id="UP000518752"/>
    </source>
</evidence>
<evidence type="ECO:0000256" key="1">
    <source>
        <dbReference type="ARBA" id="ARBA00005979"/>
    </source>
</evidence>
<dbReference type="GO" id="GO:0010181">
    <property type="term" value="F:FMN binding"/>
    <property type="evidence" value="ECO:0007669"/>
    <property type="project" value="InterPro"/>
</dbReference>
<keyword evidence="5" id="KW-0812">Transmembrane</keyword>
<evidence type="ECO:0000313" key="7">
    <source>
        <dbReference type="EMBL" id="KAF5389615.1"/>
    </source>
</evidence>
<dbReference type="PANTHER" id="PTHR43656:SF2">
    <property type="entry name" value="BINDING OXIDOREDUCTASE, PUTATIVE (AFU_ORTHOLOGUE AFUA_2G08260)-RELATED"/>
    <property type="match status" value="1"/>
</dbReference>
<dbReference type="SUPFAM" id="SSF51395">
    <property type="entry name" value="FMN-linked oxidoreductases"/>
    <property type="match status" value="1"/>
</dbReference>
<keyword evidence="2" id="KW-0285">Flavoprotein</keyword>
<accession>A0A8H5MCQ1</accession>
<dbReference type="InterPro" id="IPR051799">
    <property type="entry name" value="NADH_flavin_oxidoreductase"/>
</dbReference>
<dbReference type="AlphaFoldDB" id="A0A8H5MCQ1"/>
<evidence type="ECO:0000256" key="3">
    <source>
        <dbReference type="ARBA" id="ARBA00022643"/>
    </source>
</evidence>
<keyword evidence="4" id="KW-0560">Oxidoreductase</keyword>
<evidence type="ECO:0000256" key="2">
    <source>
        <dbReference type="ARBA" id="ARBA00022630"/>
    </source>
</evidence>
<comment type="similarity">
    <text evidence="1">Belongs to the NADH:flavin oxidoreductase/NADH oxidase family.</text>
</comment>
<name>A0A8H5MCQ1_9AGAR</name>
<dbReference type="GO" id="GO:0016491">
    <property type="term" value="F:oxidoreductase activity"/>
    <property type="evidence" value="ECO:0007669"/>
    <property type="project" value="UniProtKB-KW"/>
</dbReference>
<evidence type="ECO:0000256" key="4">
    <source>
        <dbReference type="ARBA" id="ARBA00023002"/>
    </source>
</evidence>
<dbReference type="Pfam" id="PF00724">
    <property type="entry name" value="Oxidored_FMN"/>
    <property type="match status" value="1"/>
</dbReference>
<organism evidence="7 8">
    <name type="scientific">Collybiopsis confluens</name>
    <dbReference type="NCBI Taxonomy" id="2823264"/>
    <lineage>
        <taxon>Eukaryota</taxon>
        <taxon>Fungi</taxon>
        <taxon>Dikarya</taxon>
        <taxon>Basidiomycota</taxon>
        <taxon>Agaricomycotina</taxon>
        <taxon>Agaricomycetes</taxon>
        <taxon>Agaricomycetidae</taxon>
        <taxon>Agaricales</taxon>
        <taxon>Marasmiineae</taxon>
        <taxon>Omphalotaceae</taxon>
        <taxon>Collybiopsis</taxon>
    </lineage>
</organism>
<feature type="domain" description="NADH:flavin oxidoreductase/NADH oxidase N-terminal" evidence="6">
    <location>
        <begin position="15"/>
        <end position="187"/>
    </location>
</feature>
<feature type="transmembrane region" description="Helical" evidence="5">
    <location>
        <begin position="491"/>
        <end position="511"/>
    </location>
</feature>
<gene>
    <name evidence="7" type="ORF">D9757_004211</name>
</gene>